<dbReference type="EMBL" id="CAJNNV010001663">
    <property type="protein sequence ID" value="CAE8585531.1"/>
    <property type="molecule type" value="Genomic_DNA"/>
</dbReference>
<keyword evidence="3" id="KW-1185">Reference proteome</keyword>
<sequence length="655" mass="74338">MDSCFACLPRLAELAELWKRRWRSRSLNDAPTTVTTATTATTPVVLPAATVDSIKRMASIFGFSAELIHLYPKVPGGTWELQDPESALVSLRTRHEAGRLQKKSRQLYTILLSCYSTDGHLLLENSEFCHQLEADRIVGSKIRHLQRLVRMAGEPVAAFDPNGLEFAPQLSWWTCCQLRSHVTPCDMSFEIDGEAAWEVLPTSALAEPDESSLPLDSALSEFVAELRADDEADRLHAPMSFEIEGEAAWNLLPLGVIAADIASSHQGLPANWRRLFQMVGRSWKARSYTRKDRREQVLLYHSMLRRQRHNFCEAGCSHQCEEACARWAKLYDYNGRRGITRHSNFFTEILPETISDQELARERRLRRQLWQQQRRRLQMDIGAQLTAFPCDGRWPELPQAGCCERRRLTKLKLLQQRGQLLAVQLQQRRHNKHNINNNNNALLTSSGCVSGSAKSLKPQGASLRVGVRFVRQVATLPAVLRQLVWRFWAPYKLPLWQPACVMCQPGMFSSPAPAFPIAFQFHCSLLRLFAARRSLARAKVRSFEHPRCSFSALPVEVPLGAPSMTWKPPTTTPTATTPSFLGALYLQRRLWTAWALQARRQRLLDKLYRHWVSSPESGEPWRRSRGSRWSSGSHSSRSSGSRSTSPRKPAGLLGF</sequence>
<dbReference type="AlphaFoldDB" id="A0A813DD80"/>
<evidence type="ECO:0000256" key="1">
    <source>
        <dbReference type="SAM" id="MobiDB-lite"/>
    </source>
</evidence>
<feature type="region of interest" description="Disordered" evidence="1">
    <location>
        <begin position="614"/>
        <end position="655"/>
    </location>
</feature>
<feature type="compositionally biased region" description="Low complexity" evidence="1">
    <location>
        <begin position="627"/>
        <end position="647"/>
    </location>
</feature>
<evidence type="ECO:0000313" key="2">
    <source>
        <dbReference type="EMBL" id="CAE8585531.1"/>
    </source>
</evidence>
<reference evidence="2" key="1">
    <citation type="submission" date="2021-02" db="EMBL/GenBank/DDBJ databases">
        <authorList>
            <person name="Dougan E. K."/>
            <person name="Rhodes N."/>
            <person name="Thang M."/>
            <person name="Chan C."/>
        </authorList>
    </citation>
    <scope>NUCLEOTIDE SEQUENCE</scope>
</reference>
<protein>
    <submittedName>
        <fullName evidence="2">Uncharacterized protein</fullName>
    </submittedName>
</protein>
<comment type="caution">
    <text evidence="2">The sequence shown here is derived from an EMBL/GenBank/DDBJ whole genome shotgun (WGS) entry which is preliminary data.</text>
</comment>
<dbReference type="Proteomes" id="UP000654075">
    <property type="component" value="Unassembled WGS sequence"/>
</dbReference>
<name>A0A813DD80_POLGL</name>
<evidence type="ECO:0000313" key="3">
    <source>
        <dbReference type="Proteomes" id="UP000654075"/>
    </source>
</evidence>
<accession>A0A813DD80</accession>
<proteinExistence type="predicted"/>
<organism evidence="2 3">
    <name type="scientific">Polarella glacialis</name>
    <name type="common">Dinoflagellate</name>
    <dbReference type="NCBI Taxonomy" id="89957"/>
    <lineage>
        <taxon>Eukaryota</taxon>
        <taxon>Sar</taxon>
        <taxon>Alveolata</taxon>
        <taxon>Dinophyceae</taxon>
        <taxon>Suessiales</taxon>
        <taxon>Suessiaceae</taxon>
        <taxon>Polarella</taxon>
    </lineage>
</organism>
<gene>
    <name evidence="2" type="ORF">PGLA1383_LOCUS4438</name>
</gene>